<dbReference type="SUPFAM" id="SSF51905">
    <property type="entry name" value="FAD/NAD(P)-binding domain"/>
    <property type="match status" value="1"/>
</dbReference>
<dbReference type="PRINTS" id="PR00411">
    <property type="entry name" value="PNDRDTASEI"/>
</dbReference>
<dbReference type="Gene3D" id="3.90.1010.20">
    <property type="match status" value="1"/>
</dbReference>
<dbReference type="InterPro" id="IPR027477">
    <property type="entry name" value="Succ_DH/fumarate_Rdtase_cat_sf"/>
</dbReference>
<comment type="cofactor">
    <cofactor evidence="2">
        <name>FAD</name>
        <dbReference type="ChEBI" id="CHEBI:57692"/>
    </cofactor>
</comment>
<evidence type="ECO:0000256" key="8">
    <source>
        <dbReference type="ARBA" id="ARBA00049922"/>
    </source>
</evidence>
<dbReference type="SMART" id="SM00900">
    <property type="entry name" value="FMN_bind"/>
    <property type="match status" value="1"/>
</dbReference>
<keyword evidence="5" id="KW-0285">Flavoprotein</keyword>
<dbReference type="InterPro" id="IPR050315">
    <property type="entry name" value="FAD-oxidoreductase_2"/>
</dbReference>
<dbReference type="InterPro" id="IPR007329">
    <property type="entry name" value="FMN-bd"/>
</dbReference>
<evidence type="ECO:0000256" key="2">
    <source>
        <dbReference type="ARBA" id="ARBA00001974"/>
    </source>
</evidence>
<comment type="caution">
    <text evidence="11">The sequence shown here is derived from an EMBL/GenBank/DDBJ whole genome shotgun (WGS) entry which is preliminary data.</text>
</comment>
<sequence>MKMKMKKMLVILLCVAMIFTLAACQTQESKAEYKVGNYTASATGKNGPIKIETMFAKDKIESIKIIEHKETEGYADGALESIPSKIVSEQTLAIDTVSGATFTSNAILEAVEDCIVQAGGDVAALKVEKKESVTTKVEEVDYDVVVVGAGAAGTSAALAASEKSDKVLLLEKTANPMGAGTLAGGMFAAESSLQKKAGKTVSKEWLYEEYMKSSSGYMNSVLVRKIIDESSETVNWLIKNGMELNLIDAGVGLSYENVGRPATLHGYNEGGTVAITKLIKKFEDNKGTTMFATPATELIKDDSGKITGVVATKEDGSKLKINAKAVVIATGGFGGNIEMLKEQIGNKYTQGQVASSTGDGIKMAWSAGADEYGSQATHYFAQTFTPEEFGALIESAGEGFYSLTDFTLYPHLRVNTLGQRFSDETTATKFGIHGAQVHMQPNQTEYIILDTSILKKIAKEGYASVEEHYSAFKNNQNFYMEFNEPVDTDKLIEKEQAPTDYIPLLKSAEGTGVVFSGNDLEELAKKMGVNANTFTANVEQYNKAIESGKDNLFFSDTKRLVPLEKGPYYAVKFVARNLSTLGGVGINEKIEAIDGDGVAIPGLYVAGADAGGMYGLSYVDVEGGTLGFAYTSGRLAGENAASYINK</sequence>
<organism evidence="11 12">
    <name type="scientific">Alkalibaculum sporogenes</name>
    <dbReference type="NCBI Taxonomy" id="2655001"/>
    <lineage>
        <taxon>Bacteria</taxon>
        <taxon>Bacillati</taxon>
        <taxon>Bacillota</taxon>
        <taxon>Clostridia</taxon>
        <taxon>Eubacteriales</taxon>
        <taxon>Eubacteriaceae</taxon>
        <taxon>Alkalibaculum</taxon>
    </lineage>
</organism>
<keyword evidence="7" id="KW-0560">Oxidoreductase</keyword>
<name>A0A6A7K4J2_9FIRM</name>
<evidence type="ECO:0000313" key="12">
    <source>
        <dbReference type="Proteomes" id="UP000440004"/>
    </source>
</evidence>
<dbReference type="GO" id="GO:0016020">
    <property type="term" value="C:membrane"/>
    <property type="evidence" value="ECO:0007669"/>
    <property type="project" value="InterPro"/>
</dbReference>
<dbReference type="AlphaFoldDB" id="A0A6A7K4J2"/>
<keyword evidence="9" id="KW-0732">Signal</keyword>
<accession>A0A6A7K4J2</accession>
<dbReference type="Gene3D" id="3.90.700.10">
    <property type="entry name" value="Succinate dehydrogenase/fumarate reductase flavoprotein, catalytic domain"/>
    <property type="match status" value="1"/>
</dbReference>
<evidence type="ECO:0000256" key="7">
    <source>
        <dbReference type="ARBA" id="ARBA00023002"/>
    </source>
</evidence>
<dbReference type="GO" id="GO:0033765">
    <property type="term" value="F:steroid dehydrogenase activity, acting on the CH-CH group of donors"/>
    <property type="evidence" value="ECO:0007669"/>
    <property type="project" value="UniProtKB-ARBA"/>
</dbReference>
<dbReference type="PANTHER" id="PTHR43400">
    <property type="entry name" value="FUMARATE REDUCTASE"/>
    <property type="match status" value="1"/>
</dbReference>
<evidence type="ECO:0000256" key="1">
    <source>
        <dbReference type="ARBA" id="ARBA00001917"/>
    </source>
</evidence>
<evidence type="ECO:0000256" key="4">
    <source>
        <dbReference type="ARBA" id="ARBA00015872"/>
    </source>
</evidence>
<feature type="domain" description="FMN-binding" evidence="10">
    <location>
        <begin position="44"/>
        <end position="118"/>
    </location>
</feature>
<dbReference type="EC" id="1.3.99.33" evidence="3"/>
<comment type="cofactor">
    <cofactor evidence="1">
        <name>FMN</name>
        <dbReference type="ChEBI" id="CHEBI:58210"/>
    </cofactor>
</comment>
<proteinExistence type="predicted"/>
<feature type="signal peptide" evidence="9">
    <location>
        <begin position="1"/>
        <end position="22"/>
    </location>
</feature>
<gene>
    <name evidence="11" type="ORF">GC105_00640</name>
</gene>
<feature type="chain" id="PRO_5038611454" description="Urocanate reductase" evidence="9">
    <location>
        <begin position="23"/>
        <end position="646"/>
    </location>
</feature>
<dbReference type="EMBL" id="WHNX01000001">
    <property type="protein sequence ID" value="MPW24300.1"/>
    <property type="molecule type" value="Genomic_DNA"/>
</dbReference>
<dbReference type="InterPro" id="IPR003953">
    <property type="entry name" value="FAD-dep_OxRdtase_2_FAD-bd"/>
</dbReference>
<dbReference type="PROSITE" id="PS51257">
    <property type="entry name" value="PROKAR_LIPOPROTEIN"/>
    <property type="match status" value="1"/>
</dbReference>
<dbReference type="Gene3D" id="3.50.50.60">
    <property type="entry name" value="FAD/NAD(P)-binding domain"/>
    <property type="match status" value="1"/>
</dbReference>
<evidence type="ECO:0000313" key="11">
    <source>
        <dbReference type="EMBL" id="MPW24300.1"/>
    </source>
</evidence>
<keyword evidence="6" id="KW-0274">FAD</keyword>
<evidence type="ECO:0000256" key="5">
    <source>
        <dbReference type="ARBA" id="ARBA00022630"/>
    </source>
</evidence>
<evidence type="ECO:0000256" key="3">
    <source>
        <dbReference type="ARBA" id="ARBA00013137"/>
    </source>
</evidence>
<dbReference type="GO" id="GO:0008202">
    <property type="term" value="P:steroid metabolic process"/>
    <property type="evidence" value="ECO:0007669"/>
    <property type="project" value="UniProtKB-ARBA"/>
</dbReference>
<evidence type="ECO:0000256" key="9">
    <source>
        <dbReference type="SAM" id="SignalP"/>
    </source>
</evidence>
<dbReference type="Pfam" id="PF00890">
    <property type="entry name" value="FAD_binding_2"/>
    <property type="match status" value="1"/>
</dbReference>
<dbReference type="InterPro" id="IPR036188">
    <property type="entry name" value="FAD/NAD-bd_sf"/>
</dbReference>
<dbReference type="SUPFAM" id="SSF56425">
    <property type="entry name" value="Succinate dehydrogenase/fumarate reductase flavoprotein, catalytic domain"/>
    <property type="match status" value="1"/>
</dbReference>
<keyword evidence="12" id="KW-1185">Reference proteome</keyword>
<dbReference type="Proteomes" id="UP000440004">
    <property type="component" value="Unassembled WGS sequence"/>
</dbReference>
<reference evidence="11 12" key="1">
    <citation type="submission" date="2019-10" db="EMBL/GenBank/DDBJ databases">
        <title>Alkalibaculum tamaniensis sp.nov., a new alkaliphilic acetogen, isolated on methoxylated aromatics from a mud volcano.</title>
        <authorList>
            <person name="Khomyakova M.A."/>
            <person name="Merkel A.Y."/>
            <person name="Bonch-Osmolovskaya E.A."/>
            <person name="Slobodkin A.I."/>
        </authorList>
    </citation>
    <scope>NUCLEOTIDE SEQUENCE [LARGE SCALE GENOMIC DNA]</scope>
    <source>
        <strain evidence="11 12">M08DMB</strain>
    </source>
</reference>
<dbReference type="Pfam" id="PF04205">
    <property type="entry name" value="FMN_bind"/>
    <property type="match status" value="1"/>
</dbReference>
<evidence type="ECO:0000256" key="6">
    <source>
        <dbReference type="ARBA" id="ARBA00022827"/>
    </source>
</evidence>
<protein>
    <recommendedName>
        <fullName evidence="4">Urocanate reductase</fullName>
        <ecNumber evidence="3">1.3.99.33</ecNumber>
    </recommendedName>
</protein>
<comment type="catalytic activity">
    <reaction evidence="8">
        <text>dihydrourocanate + A = urocanate + AH2</text>
        <dbReference type="Rhea" id="RHEA:36059"/>
        <dbReference type="ChEBI" id="CHEBI:13193"/>
        <dbReference type="ChEBI" id="CHEBI:17499"/>
        <dbReference type="ChEBI" id="CHEBI:27247"/>
        <dbReference type="ChEBI" id="CHEBI:72991"/>
        <dbReference type="EC" id="1.3.99.33"/>
    </reaction>
</comment>
<dbReference type="PANTHER" id="PTHR43400:SF10">
    <property type="entry name" value="3-OXOSTEROID 1-DEHYDROGENASE"/>
    <property type="match status" value="1"/>
</dbReference>
<dbReference type="GO" id="GO:0010181">
    <property type="term" value="F:FMN binding"/>
    <property type="evidence" value="ECO:0007669"/>
    <property type="project" value="InterPro"/>
</dbReference>
<evidence type="ECO:0000259" key="10">
    <source>
        <dbReference type="SMART" id="SM00900"/>
    </source>
</evidence>